<feature type="repeat" description="TPR" evidence="3">
    <location>
        <begin position="189"/>
        <end position="222"/>
    </location>
</feature>
<feature type="domain" description="J" evidence="6">
    <location>
        <begin position="361"/>
        <end position="431"/>
    </location>
</feature>
<feature type="repeat" description="TPR" evidence="3">
    <location>
        <begin position="273"/>
        <end position="306"/>
    </location>
</feature>
<organism evidence="7 8">
    <name type="scientific">Polysphondylium violaceum</name>
    <dbReference type="NCBI Taxonomy" id="133409"/>
    <lineage>
        <taxon>Eukaryota</taxon>
        <taxon>Amoebozoa</taxon>
        <taxon>Evosea</taxon>
        <taxon>Eumycetozoa</taxon>
        <taxon>Dictyostelia</taxon>
        <taxon>Dictyosteliales</taxon>
        <taxon>Dictyosteliaceae</taxon>
        <taxon>Polysphondylium</taxon>
    </lineage>
</organism>
<gene>
    <name evidence="7" type="ORF">CYY_006908</name>
</gene>
<dbReference type="InterPro" id="IPR011990">
    <property type="entry name" value="TPR-like_helical_dom_sf"/>
</dbReference>
<dbReference type="Gene3D" id="1.10.287.110">
    <property type="entry name" value="DnaJ domain"/>
    <property type="match status" value="1"/>
</dbReference>
<dbReference type="PRINTS" id="PR00625">
    <property type="entry name" value="JDOMAIN"/>
</dbReference>
<feature type="region of interest" description="Disordered" evidence="5">
    <location>
        <begin position="498"/>
        <end position="521"/>
    </location>
</feature>
<dbReference type="PANTHER" id="PTHR45188:SF2">
    <property type="entry name" value="DNAJ HOMOLOG SUBFAMILY C MEMBER 7"/>
    <property type="match status" value="1"/>
</dbReference>
<evidence type="ECO:0000256" key="5">
    <source>
        <dbReference type="SAM" id="MobiDB-lite"/>
    </source>
</evidence>
<dbReference type="PROSITE" id="PS50293">
    <property type="entry name" value="TPR_REGION"/>
    <property type="match status" value="1"/>
</dbReference>
<dbReference type="OrthoDB" id="765884at2759"/>
<evidence type="ECO:0000259" key="6">
    <source>
        <dbReference type="PROSITE" id="PS50076"/>
    </source>
</evidence>
<feature type="coiled-coil region" evidence="4">
    <location>
        <begin position="333"/>
        <end position="360"/>
    </location>
</feature>
<dbReference type="Pfam" id="PF13181">
    <property type="entry name" value="TPR_8"/>
    <property type="match status" value="1"/>
</dbReference>
<dbReference type="SMART" id="SM00271">
    <property type="entry name" value="DnaJ"/>
    <property type="match status" value="1"/>
</dbReference>
<dbReference type="InterPro" id="IPR001623">
    <property type="entry name" value="DnaJ_domain"/>
</dbReference>
<dbReference type="CDD" id="cd06257">
    <property type="entry name" value="DnaJ"/>
    <property type="match status" value="1"/>
</dbReference>
<evidence type="ECO:0000256" key="3">
    <source>
        <dbReference type="PROSITE-ProRule" id="PRU00339"/>
    </source>
</evidence>
<dbReference type="Gene3D" id="1.25.40.10">
    <property type="entry name" value="Tetratricopeptide repeat domain"/>
    <property type="match status" value="1"/>
</dbReference>
<evidence type="ECO:0000256" key="4">
    <source>
        <dbReference type="SAM" id="Coils"/>
    </source>
</evidence>
<dbReference type="PANTHER" id="PTHR45188">
    <property type="entry name" value="DNAJ PROTEIN P58IPK HOMOLOG"/>
    <property type="match status" value="1"/>
</dbReference>
<evidence type="ECO:0000256" key="2">
    <source>
        <dbReference type="ARBA" id="ARBA00022803"/>
    </source>
</evidence>
<dbReference type="SUPFAM" id="SSF48452">
    <property type="entry name" value="TPR-like"/>
    <property type="match status" value="3"/>
</dbReference>
<dbReference type="AlphaFoldDB" id="A0A8J4PRR5"/>
<dbReference type="EMBL" id="AJWJ01000339">
    <property type="protein sequence ID" value="KAF2071780.1"/>
    <property type="molecule type" value="Genomic_DNA"/>
</dbReference>
<keyword evidence="4" id="KW-0175">Coiled coil</keyword>
<evidence type="ECO:0000256" key="1">
    <source>
        <dbReference type="ARBA" id="ARBA00022737"/>
    </source>
</evidence>
<feature type="repeat" description="TPR" evidence="3">
    <location>
        <begin position="2"/>
        <end position="35"/>
    </location>
</feature>
<dbReference type="InterPro" id="IPR036869">
    <property type="entry name" value="J_dom_sf"/>
</dbReference>
<dbReference type="PROSITE" id="PS50005">
    <property type="entry name" value="TPR"/>
    <property type="match status" value="5"/>
</dbReference>
<feature type="repeat" description="TPR" evidence="3">
    <location>
        <begin position="307"/>
        <end position="340"/>
    </location>
</feature>
<dbReference type="Pfam" id="PF00515">
    <property type="entry name" value="TPR_1"/>
    <property type="match status" value="3"/>
</dbReference>
<dbReference type="SMART" id="SM00028">
    <property type="entry name" value="TPR"/>
    <property type="match status" value="7"/>
</dbReference>
<evidence type="ECO:0000313" key="8">
    <source>
        <dbReference type="Proteomes" id="UP000695562"/>
    </source>
</evidence>
<reference evidence="7" key="1">
    <citation type="submission" date="2020-01" db="EMBL/GenBank/DDBJ databases">
        <title>Development of genomics and gene disruption for Polysphondylium violaceum indicates a role for the polyketide synthase stlB in stalk morphogenesis.</title>
        <authorList>
            <person name="Narita B."/>
            <person name="Kawabe Y."/>
            <person name="Kin K."/>
            <person name="Saito T."/>
            <person name="Gibbs R."/>
            <person name="Kuspa A."/>
            <person name="Muzny D."/>
            <person name="Queller D."/>
            <person name="Richards S."/>
            <person name="Strassman J."/>
            <person name="Sucgang R."/>
            <person name="Worley K."/>
            <person name="Schaap P."/>
        </authorList>
    </citation>
    <scope>NUCLEOTIDE SEQUENCE</scope>
    <source>
        <strain evidence="7">QSvi11</strain>
    </source>
</reference>
<dbReference type="InterPro" id="IPR019734">
    <property type="entry name" value="TPR_rpt"/>
</dbReference>
<dbReference type="Pfam" id="PF00226">
    <property type="entry name" value="DnaJ"/>
    <property type="match status" value="1"/>
</dbReference>
<keyword evidence="8" id="KW-1185">Reference proteome</keyword>
<name>A0A8J4PRR5_9MYCE</name>
<protein>
    <recommendedName>
        <fullName evidence="6">J domain-containing protein</fullName>
    </recommendedName>
</protein>
<keyword evidence="1" id="KW-0677">Repeat</keyword>
<keyword evidence="2 3" id="KW-0802">TPR repeat</keyword>
<dbReference type="SUPFAM" id="SSF46565">
    <property type="entry name" value="Chaperone J-domain"/>
    <property type="match status" value="1"/>
</dbReference>
<dbReference type="Proteomes" id="UP000695562">
    <property type="component" value="Unassembled WGS sequence"/>
</dbReference>
<accession>A0A8J4PRR5</accession>
<evidence type="ECO:0000313" key="7">
    <source>
        <dbReference type="EMBL" id="KAF2071780.1"/>
    </source>
</evidence>
<feature type="repeat" description="TPR" evidence="3">
    <location>
        <begin position="73"/>
        <end position="106"/>
    </location>
</feature>
<comment type="caution">
    <text evidence="7">The sequence shown here is derived from an EMBL/GenBank/DDBJ whole genome shotgun (WGS) entry which is preliminary data.</text>
</comment>
<proteinExistence type="predicted"/>
<dbReference type="PROSITE" id="PS50076">
    <property type="entry name" value="DNAJ_2"/>
    <property type="match status" value="1"/>
</dbReference>
<sequence>MAEALKNQGNDYFKQQLYNDAINCYSKAIEMDSAVPSYYGNRAAAHLAIGTKSSLKEAIEDSSKAVELDKSFIKGYTRAAKAYVQLGQYDSAQRVLVQGLVQDPRNTELLTEKTNTEKTINMIKQLLDSPDLCTSNPQSSLNSIENLISTAKYDNRLQVLRCKILIELKQYAKASNFMTTLLQEDSRNPEYLYIRGLALYYQNSLTTALQHFQNSLTYDPDYSPSRIALKRLRLVENKKKEGNEAFSSKNYPLANQLFTEALEVDPKFDVLNSQLYSNRAATFVQMNKLSEAIQDCSKALELDPNYVKAYIRRAQCYLKTERFEDAVRDFEKAQTLDSENEDLARQLKEAKVALKKSLKKDYYKILGVSKEANDNEIKKAYRKLALQYHPDKNSTLPEEEKAHAEKMFKDIGEAYGVLSDEKKKRMYDNGQDENGMPFDASEMDFSNIFNMFNGGGMGGGFHGGHSHGGFPGGFGGMGGGGFGGMGGGFGGFGGMGGDFGGFQQQQQQGRSGRKKTEFRWG</sequence>